<proteinExistence type="predicted"/>
<reference evidence="1" key="1">
    <citation type="submission" date="2019-02" db="EMBL/GenBank/DDBJ databases">
        <authorList>
            <person name="Gruber-Vodicka R. H."/>
            <person name="Seah K. B. B."/>
        </authorList>
    </citation>
    <scope>NUCLEOTIDE SEQUENCE</scope>
    <source>
        <strain evidence="1">BECK_BY7</strain>
    </source>
</reference>
<dbReference type="EMBL" id="CAADFN010000092">
    <property type="protein sequence ID" value="VFK21387.1"/>
    <property type="molecule type" value="Genomic_DNA"/>
</dbReference>
<gene>
    <name evidence="1" type="ORF">BECKLFY1418C_GA0070996_10926</name>
</gene>
<sequence length="108" mass="12599">MAWNGWAYYLAWTGETPWDALDIAKDALSEAKKINHPSEHMVKDTLGFATFIDVLKNTYYLQEKNKQLRKAKRLFESARRESEQYPFANAIYKLHLRAVKEALGEYGK</sequence>
<evidence type="ECO:0000313" key="1">
    <source>
        <dbReference type="EMBL" id="VFK21387.1"/>
    </source>
</evidence>
<dbReference type="AlphaFoldDB" id="A0A450WWI9"/>
<accession>A0A450WWI9</accession>
<protein>
    <submittedName>
        <fullName evidence="1">Uncharacterized protein</fullName>
    </submittedName>
</protein>
<organism evidence="1">
    <name type="scientific">Candidatus Kentrum sp. LFY</name>
    <dbReference type="NCBI Taxonomy" id="2126342"/>
    <lineage>
        <taxon>Bacteria</taxon>
        <taxon>Pseudomonadati</taxon>
        <taxon>Pseudomonadota</taxon>
        <taxon>Gammaproteobacteria</taxon>
        <taxon>Candidatus Kentrum</taxon>
    </lineage>
</organism>
<name>A0A450WWI9_9GAMM</name>